<protein>
    <submittedName>
        <fullName evidence="2">Uncharacterized protein</fullName>
    </submittedName>
</protein>
<gene>
    <name evidence="2" type="ORF">KIN20_037305</name>
</gene>
<accession>A0AAD5RE67</accession>
<evidence type="ECO:0000313" key="3">
    <source>
        <dbReference type="Proteomes" id="UP001196413"/>
    </source>
</evidence>
<evidence type="ECO:0000256" key="1">
    <source>
        <dbReference type="SAM" id="MobiDB-lite"/>
    </source>
</evidence>
<name>A0AAD5RE67_PARTN</name>
<organism evidence="2 3">
    <name type="scientific">Parelaphostrongylus tenuis</name>
    <name type="common">Meningeal worm</name>
    <dbReference type="NCBI Taxonomy" id="148309"/>
    <lineage>
        <taxon>Eukaryota</taxon>
        <taxon>Metazoa</taxon>
        <taxon>Ecdysozoa</taxon>
        <taxon>Nematoda</taxon>
        <taxon>Chromadorea</taxon>
        <taxon>Rhabditida</taxon>
        <taxon>Rhabditina</taxon>
        <taxon>Rhabditomorpha</taxon>
        <taxon>Strongyloidea</taxon>
        <taxon>Metastrongylidae</taxon>
        <taxon>Parelaphostrongylus</taxon>
    </lineage>
</organism>
<feature type="region of interest" description="Disordered" evidence="1">
    <location>
        <begin position="90"/>
        <end position="109"/>
    </location>
</feature>
<reference evidence="2" key="1">
    <citation type="submission" date="2021-06" db="EMBL/GenBank/DDBJ databases">
        <title>Parelaphostrongylus tenuis whole genome reference sequence.</title>
        <authorList>
            <person name="Garwood T.J."/>
            <person name="Larsen P.A."/>
            <person name="Fountain-Jones N.M."/>
            <person name="Garbe J.R."/>
            <person name="Macchietto M.G."/>
            <person name="Kania S.A."/>
            <person name="Gerhold R.W."/>
            <person name="Richards J.E."/>
            <person name="Wolf T.M."/>
        </authorList>
    </citation>
    <scope>NUCLEOTIDE SEQUENCE</scope>
    <source>
        <strain evidence="2">MNPRO001-30</strain>
        <tissue evidence="2">Meninges</tissue>
    </source>
</reference>
<dbReference type="Proteomes" id="UP001196413">
    <property type="component" value="Unassembled WGS sequence"/>
</dbReference>
<sequence>MYVGYNALMDFFPRQEMKPNDQCGDRFCRQRQKEYQVKLASQPVDEIAKPEEEVIIHEENDWGIELVEESKVEEETTKVGNGLEYAYELPKENETEIEQDNQTPETSKQGLASLMSQLKAL</sequence>
<feature type="compositionally biased region" description="Polar residues" evidence="1">
    <location>
        <begin position="100"/>
        <end position="109"/>
    </location>
</feature>
<evidence type="ECO:0000313" key="2">
    <source>
        <dbReference type="EMBL" id="KAJ1374592.1"/>
    </source>
</evidence>
<dbReference type="AlphaFoldDB" id="A0AAD5RE67"/>
<dbReference type="EMBL" id="JAHQIW010007471">
    <property type="protein sequence ID" value="KAJ1374592.1"/>
    <property type="molecule type" value="Genomic_DNA"/>
</dbReference>
<proteinExistence type="predicted"/>
<keyword evidence="3" id="KW-1185">Reference proteome</keyword>
<comment type="caution">
    <text evidence="2">The sequence shown here is derived from an EMBL/GenBank/DDBJ whole genome shotgun (WGS) entry which is preliminary data.</text>
</comment>